<dbReference type="EMBL" id="JACHDO010000001">
    <property type="protein sequence ID" value="MBB5490616.1"/>
    <property type="molecule type" value="Genomic_DNA"/>
</dbReference>
<keyword evidence="2" id="KW-1185">Reference proteome</keyword>
<gene>
    <name evidence="1" type="ORF">HNR07_001753</name>
</gene>
<reference evidence="1 2" key="1">
    <citation type="submission" date="2020-08" db="EMBL/GenBank/DDBJ databases">
        <title>Sequencing the genomes of 1000 actinobacteria strains.</title>
        <authorList>
            <person name="Klenk H.-P."/>
        </authorList>
    </citation>
    <scope>NUCLEOTIDE SEQUENCE [LARGE SCALE GENOMIC DNA]</scope>
    <source>
        <strain evidence="1 2">DSM 44598</strain>
    </source>
</reference>
<accession>A0A840WGT3</accession>
<evidence type="ECO:0000313" key="1">
    <source>
        <dbReference type="EMBL" id="MBB5490616.1"/>
    </source>
</evidence>
<organism evidence="1 2">
    <name type="scientific">Nocardiopsis metallicus</name>
    <dbReference type="NCBI Taxonomy" id="179819"/>
    <lineage>
        <taxon>Bacteria</taxon>
        <taxon>Bacillati</taxon>
        <taxon>Actinomycetota</taxon>
        <taxon>Actinomycetes</taxon>
        <taxon>Streptosporangiales</taxon>
        <taxon>Nocardiopsidaceae</taxon>
        <taxon>Nocardiopsis</taxon>
    </lineage>
</organism>
<name>A0A840WGT3_9ACTN</name>
<proteinExistence type="predicted"/>
<protein>
    <submittedName>
        <fullName evidence="1">Uncharacterized protein</fullName>
    </submittedName>
</protein>
<dbReference type="AlphaFoldDB" id="A0A840WGT3"/>
<comment type="caution">
    <text evidence="1">The sequence shown here is derived from an EMBL/GenBank/DDBJ whole genome shotgun (WGS) entry which is preliminary data.</text>
</comment>
<evidence type="ECO:0000313" key="2">
    <source>
        <dbReference type="Proteomes" id="UP000579647"/>
    </source>
</evidence>
<sequence length="35" mass="4090">MEIVFPEKVDETANQWPECGTQATFEHIPEKQLDK</sequence>
<dbReference type="Proteomes" id="UP000579647">
    <property type="component" value="Unassembled WGS sequence"/>
</dbReference>